<name>A0A9Q1JP86_9CARY</name>
<accession>A0A9Q1JP86</accession>
<protein>
    <submittedName>
        <fullName evidence="2">Uncharacterized protein</fullName>
    </submittedName>
</protein>
<keyword evidence="3" id="KW-1185">Reference proteome</keyword>
<evidence type="ECO:0000313" key="2">
    <source>
        <dbReference type="EMBL" id="KAJ8428270.1"/>
    </source>
</evidence>
<dbReference type="OrthoDB" id="1938246at2759"/>
<dbReference type="Proteomes" id="UP001153076">
    <property type="component" value="Unassembled WGS sequence"/>
</dbReference>
<feature type="region of interest" description="Disordered" evidence="1">
    <location>
        <begin position="1"/>
        <end position="24"/>
    </location>
</feature>
<evidence type="ECO:0000313" key="3">
    <source>
        <dbReference type="Proteomes" id="UP001153076"/>
    </source>
</evidence>
<organism evidence="2 3">
    <name type="scientific">Carnegiea gigantea</name>
    <dbReference type="NCBI Taxonomy" id="171969"/>
    <lineage>
        <taxon>Eukaryota</taxon>
        <taxon>Viridiplantae</taxon>
        <taxon>Streptophyta</taxon>
        <taxon>Embryophyta</taxon>
        <taxon>Tracheophyta</taxon>
        <taxon>Spermatophyta</taxon>
        <taxon>Magnoliopsida</taxon>
        <taxon>eudicotyledons</taxon>
        <taxon>Gunneridae</taxon>
        <taxon>Pentapetalae</taxon>
        <taxon>Caryophyllales</taxon>
        <taxon>Cactineae</taxon>
        <taxon>Cactaceae</taxon>
        <taxon>Cactoideae</taxon>
        <taxon>Echinocereeae</taxon>
        <taxon>Carnegiea</taxon>
    </lineage>
</organism>
<dbReference type="EMBL" id="JAKOGI010001033">
    <property type="protein sequence ID" value="KAJ8428270.1"/>
    <property type="molecule type" value="Genomic_DNA"/>
</dbReference>
<reference evidence="2" key="1">
    <citation type="submission" date="2022-04" db="EMBL/GenBank/DDBJ databases">
        <title>Carnegiea gigantea Genome sequencing and assembly v2.</title>
        <authorList>
            <person name="Copetti D."/>
            <person name="Sanderson M.J."/>
            <person name="Burquez A."/>
            <person name="Wojciechowski M.F."/>
        </authorList>
    </citation>
    <scope>NUCLEOTIDE SEQUENCE</scope>
    <source>
        <strain evidence="2">SGP5-SGP5p</strain>
        <tissue evidence="2">Aerial part</tissue>
    </source>
</reference>
<sequence length="303" mass="34627">MRSARTKGNIINASSGPRMEGQANGARNVTYAPGIHTRMEQGNPSAEGAGSHAFLRTLKDIINTYYPKILAIFETKISGQKAEEVRKKIDFNGRARVDAQRFAGPLFTGARATWLTHEGLKDVAKDVWNSNTPLYPLLGRVAKSFGKGIRKAFGNIFFKKKHLWARLEGIQRRLANRTLTHLLRLETKISAELHEVLSQLEILWWQDSHSEAIRDGDQGEWIHEEDEVKRMVYNFFVELYLEPHPNLGWCLTRELESFWSPILRSKYCNNKCDLDMFVTKSDASNAWKGIIENKSLILKGLVW</sequence>
<comment type="caution">
    <text evidence="2">The sequence shown here is derived from an EMBL/GenBank/DDBJ whole genome shotgun (WGS) entry which is preliminary data.</text>
</comment>
<evidence type="ECO:0000256" key="1">
    <source>
        <dbReference type="SAM" id="MobiDB-lite"/>
    </source>
</evidence>
<dbReference type="AlphaFoldDB" id="A0A9Q1JP86"/>
<gene>
    <name evidence="2" type="ORF">Cgig2_009969</name>
</gene>
<proteinExistence type="predicted"/>